<dbReference type="Proteomes" id="UP001168478">
    <property type="component" value="Unassembled WGS sequence"/>
</dbReference>
<evidence type="ECO:0000313" key="6">
    <source>
        <dbReference type="Proteomes" id="UP001167831"/>
    </source>
</evidence>
<evidence type="ECO:0000256" key="1">
    <source>
        <dbReference type="ARBA" id="ARBA00009477"/>
    </source>
</evidence>
<evidence type="ECO:0000259" key="2">
    <source>
        <dbReference type="Pfam" id="PF25973"/>
    </source>
</evidence>
<dbReference type="NCBIfam" id="TIGR01730">
    <property type="entry name" value="RND_mfp"/>
    <property type="match status" value="1"/>
</dbReference>
<reference evidence="5" key="2">
    <citation type="submission" date="2023-08" db="EMBL/GenBank/DDBJ databases">
        <title>Identification and characterization of horizontal gene transfer across gut microbiota members of farm animals based on homology search.</title>
        <authorList>
            <person name="Schwarzerova J."/>
            <person name="Nykrynova M."/>
            <person name="Jureckova K."/>
            <person name="Cejkova D."/>
            <person name="Rychlik I."/>
        </authorList>
    </citation>
    <scope>NUCLEOTIDE SEQUENCE</scope>
    <source>
        <strain evidence="5">ET15</strain>
        <strain evidence="4">ET37</strain>
    </source>
</reference>
<comment type="similarity">
    <text evidence="1">Belongs to the membrane fusion protein (MFP) (TC 8.A.1) family.</text>
</comment>
<dbReference type="Gene3D" id="2.40.30.170">
    <property type="match status" value="1"/>
</dbReference>
<feature type="domain" description="YknX-like C-terminal permuted SH3-like" evidence="3">
    <location>
        <begin position="288"/>
        <end position="355"/>
    </location>
</feature>
<dbReference type="PANTHER" id="PTHR30469:SF15">
    <property type="entry name" value="HLYD FAMILY OF SECRETION PROTEINS"/>
    <property type="match status" value="1"/>
</dbReference>
<gene>
    <name evidence="4" type="ORF">QVN81_08950</name>
    <name evidence="5" type="ORF">QVN84_06740</name>
</gene>
<dbReference type="InterPro" id="IPR058637">
    <property type="entry name" value="YknX-like_C"/>
</dbReference>
<dbReference type="AlphaFoldDB" id="A0AAW7JH77"/>
<dbReference type="Gene3D" id="2.40.420.20">
    <property type="match status" value="1"/>
</dbReference>
<dbReference type="EMBL" id="JAUEIF010000004">
    <property type="protein sequence ID" value="MDN0025218.1"/>
    <property type="molecule type" value="Genomic_DNA"/>
</dbReference>
<keyword evidence="6" id="KW-1185">Reference proteome</keyword>
<name>A0AAW7JH77_9BACT</name>
<feature type="domain" description="CzcB-like barrel-sandwich hybrid" evidence="2">
    <location>
        <begin position="72"/>
        <end position="186"/>
    </location>
</feature>
<comment type="caution">
    <text evidence="5">The sequence shown here is derived from an EMBL/GenBank/DDBJ whole genome shotgun (WGS) entry which is preliminary data.</text>
</comment>
<dbReference type="InterPro" id="IPR006143">
    <property type="entry name" value="RND_pump_MFP"/>
</dbReference>
<dbReference type="GO" id="GO:1990281">
    <property type="term" value="C:efflux pump complex"/>
    <property type="evidence" value="ECO:0007669"/>
    <property type="project" value="TreeGrafter"/>
</dbReference>
<dbReference type="Proteomes" id="UP001167831">
    <property type="component" value="Unassembled WGS sequence"/>
</dbReference>
<protein>
    <submittedName>
        <fullName evidence="5">Efflux RND transporter periplasmic adaptor subunit</fullName>
    </submittedName>
</protein>
<dbReference type="PANTHER" id="PTHR30469">
    <property type="entry name" value="MULTIDRUG RESISTANCE PROTEIN MDTA"/>
    <property type="match status" value="1"/>
</dbReference>
<evidence type="ECO:0000313" key="4">
    <source>
        <dbReference type="EMBL" id="MDN0023143.1"/>
    </source>
</evidence>
<reference evidence="5" key="1">
    <citation type="submission" date="2023-06" db="EMBL/GenBank/DDBJ databases">
        <authorList>
            <person name="Zeman M."/>
            <person name="Kubasova T."/>
            <person name="Jahodarova E."/>
            <person name="Nykrynova M."/>
            <person name="Rychlik I."/>
        </authorList>
    </citation>
    <scope>NUCLEOTIDE SEQUENCE</scope>
    <source>
        <strain evidence="5">ET15</strain>
        <strain evidence="4">ET37</strain>
    </source>
</reference>
<organism evidence="5 7">
    <name type="scientific">Leyella lascolaii</name>
    <dbReference type="NCBI Taxonomy" id="1776379"/>
    <lineage>
        <taxon>Bacteria</taxon>
        <taxon>Pseudomonadati</taxon>
        <taxon>Bacteroidota</taxon>
        <taxon>Bacteroidia</taxon>
        <taxon>Bacteroidales</taxon>
        <taxon>Prevotellaceae</taxon>
        <taxon>Leyella</taxon>
    </lineage>
</organism>
<sequence length="357" mass="39075">MKKPIYKILPPVALMFLAAVFPGCKGEGNKTVDQNVPLKADTITGVVRTVKVKPSDFKVQMVSNGKVEATNIAELMFRTNGIISRVYVKNGQHVQKGQAIASLDKSDLQGDIAKKEMECEMSEFQLKDILIGQGYSYEEQDKIPAKILRLAMIKSGYLRDRKELEELKQHLEQTTLRAPFAGLVADLDAKPHSSAGTEPVCRIVGQSGMEVKFPLVENEVRLVRVGDAVTILTYGDGEKPLAGRIRAINPIVDKDGLITVEATVESGANLISGMSVRVLVNKTAPDQIVVPKTAVVRRSERDVIFTVNDNKAEWHYVNIGLENMTEYTITDGLEPGMEVIISGSQNLADGSAVKVQN</sequence>
<evidence type="ECO:0000259" key="3">
    <source>
        <dbReference type="Pfam" id="PF25989"/>
    </source>
</evidence>
<dbReference type="RefSeq" id="WP_288195387.1">
    <property type="nucleotide sequence ID" value="NZ_JAUEIE010000008.1"/>
</dbReference>
<dbReference type="EMBL" id="JAUEIE010000008">
    <property type="protein sequence ID" value="MDN0023143.1"/>
    <property type="molecule type" value="Genomic_DNA"/>
</dbReference>
<dbReference type="Pfam" id="PF25989">
    <property type="entry name" value="YknX_C"/>
    <property type="match status" value="1"/>
</dbReference>
<dbReference type="InterPro" id="IPR058647">
    <property type="entry name" value="BSH_CzcB-like"/>
</dbReference>
<dbReference type="Gene3D" id="2.40.50.100">
    <property type="match status" value="1"/>
</dbReference>
<proteinExistence type="inferred from homology"/>
<dbReference type="SUPFAM" id="SSF111369">
    <property type="entry name" value="HlyD-like secretion proteins"/>
    <property type="match status" value="1"/>
</dbReference>
<dbReference type="GO" id="GO:0015562">
    <property type="term" value="F:efflux transmembrane transporter activity"/>
    <property type="evidence" value="ECO:0007669"/>
    <property type="project" value="TreeGrafter"/>
</dbReference>
<dbReference type="Pfam" id="PF25973">
    <property type="entry name" value="BSH_CzcB"/>
    <property type="match status" value="1"/>
</dbReference>
<evidence type="ECO:0000313" key="7">
    <source>
        <dbReference type="Proteomes" id="UP001168478"/>
    </source>
</evidence>
<accession>A0AAW7JH77</accession>
<dbReference type="Gene3D" id="1.10.287.470">
    <property type="entry name" value="Helix hairpin bin"/>
    <property type="match status" value="1"/>
</dbReference>
<evidence type="ECO:0000313" key="5">
    <source>
        <dbReference type="EMBL" id="MDN0025218.1"/>
    </source>
</evidence>